<dbReference type="GO" id="GO:0051539">
    <property type="term" value="F:4 iron, 4 sulfur cluster binding"/>
    <property type="evidence" value="ECO:0007669"/>
    <property type="project" value="UniProtKB-KW"/>
</dbReference>
<dbReference type="GO" id="GO:0016020">
    <property type="term" value="C:membrane"/>
    <property type="evidence" value="ECO:0007669"/>
    <property type="project" value="InterPro"/>
</dbReference>
<dbReference type="InterPro" id="IPR017205">
    <property type="entry name" value="Sig_transdc_His_kinase_ChrS"/>
</dbReference>
<comment type="subcellular location">
    <subcellularLocation>
        <location evidence="3">Cytoplasm</location>
    </subcellularLocation>
</comment>
<keyword evidence="12" id="KW-0418">Kinase</keyword>
<keyword evidence="15" id="KW-0902">Two-component regulatory system</keyword>
<dbReference type="InterPro" id="IPR011712">
    <property type="entry name" value="Sig_transdc_His_kin_sub3_dim/P"/>
</dbReference>
<dbReference type="PANTHER" id="PTHR24421">
    <property type="entry name" value="NITRATE/NITRITE SENSOR PROTEIN NARX-RELATED"/>
    <property type="match status" value="1"/>
</dbReference>
<evidence type="ECO:0000256" key="8">
    <source>
        <dbReference type="ARBA" id="ARBA00022553"/>
    </source>
</evidence>
<protein>
    <recommendedName>
        <fullName evidence="5">Oxygen sensor histidine kinase NreB</fullName>
        <ecNumber evidence="4">2.7.13.3</ecNumber>
    </recommendedName>
    <alternativeName>
        <fullName evidence="18">Nitrogen regulation protein B</fullName>
    </alternativeName>
</protein>
<keyword evidence="14" id="KW-0408">Iron</keyword>
<keyword evidence="6" id="KW-0004">4Fe-4S</keyword>
<evidence type="ECO:0000259" key="20">
    <source>
        <dbReference type="PROSITE" id="PS50109"/>
    </source>
</evidence>
<evidence type="ECO:0000256" key="10">
    <source>
        <dbReference type="ARBA" id="ARBA00022723"/>
    </source>
</evidence>
<keyword evidence="16" id="KW-0411">Iron-sulfur</keyword>
<sequence>MADDRSTDRYAEWAGHLLFTTLMIVGVANTVADDERHVRTLVCAGLFAAWYAIGAVSSARGRRDLAVPWVLILAAGWIGLSVVSSDFVWIAFVVAMLCWHFLPRGVAVAVAVVVAATAVTAVRVDTGGFTVGGVIGPLIGIATAVAVTEAFGRITTMVDERDRLVAELIATREQLAEREHDAGVLAERERLGGEIHDGTGQSLASIIMLLRAATSATTSPEQNASQTATALETAQTALAESRRFLRGLDGPQSPAEGLPGALAEQVTALSRDGVPTAFAEHGVPALLPEQVQVALQRTVQESLLNVRRHAGARSAAVTLTYLPDEVHLDIVDDGVGMDPEGPSPACDDTAGSGFGLRAMRARIRSCSGELTVESTPGDGTTIHVNVPIERHR</sequence>
<keyword evidence="19" id="KW-1133">Transmembrane helix</keyword>
<evidence type="ECO:0000256" key="7">
    <source>
        <dbReference type="ARBA" id="ARBA00022490"/>
    </source>
</evidence>
<keyword evidence="8" id="KW-0597">Phosphoprotein</keyword>
<evidence type="ECO:0000256" key="1">
    <source>
        <dbReference type="ARBA" id="ARBA00000085"/>
    </source>
</evidence>
<dbReference type="SMART" id="SM00387">
    <property type="entry name" value="HATPase_c"/>
    <property type="match status" value="1"/>
</dbReference>
<dbReference type="PRINTS" id="PR00344">
    <property type="entry name" value="BCTRLSENSOR"/>
</dbReference>
<dbReference type="GO" id="GO:0046872">
    <property type="term" value="F:metal ion binding"/>
    <property type="evidence" value="ECO:0007669"/>
    <property type="project" value="UniProtKB-KW"/>
</dbReference>
<gene>
    <name evidence="21" type="ORF">MP11Mi_04010</name>
</gene>
<accession>A0AA97CUC2</accession>
<feature type="transmembrane region" description="Helical" evidence="19">
    <location>
        <begin position="13"/>
        <end position="31"/>
    </location>
</feature>
<comment type="function">
    <text evidence="17">Member of the two-component regulatory system NreB/NreC involved in the control of dissimilatory nitrate/nitrite reduction in response to oxygen. NreB functions as a direct oxygen sensor histidine kinase which is autophosphorylated, in the absence of oxygen, probably at the conserved histidine residue, and transfers its phosphate group probably to a conserved aspartate residue of NreC. NreB/NreC activates the expression of the nitrate (narGHJI) and nitrite (nir) reductase operons, as well as the putative nitrate transporter gene narT.</text>
</comment>
<dbReference type="PROSITE" id="PS50109">
    <property type="entry name" value="HIS_KIN"/>
    <property type="match status" value="1"/>
</dbReference>
<evidence type="ECO:0000256" key="12">
    <source>
        <dbReference type="ARBA" id="ARBA00022777"/>
    </source>
</evidence>
<reference evidence="21" key="1">
    <citation type="submission" date="2023-06" db="EMBL/GenBank/DDBJ databases">
        <title>Gordonia sp. nov. and Pseudochrobactrum sp. nov., two species isolated from the burying beetle Nicrophorus vespilloides.</title>
        <authorList>
            <person name="Poehlein A."/>
            <person name="Guzman J."/>
            <person name="Daniel R."/>
            <person name="Vilcinskas A."/>
        </authorList>
    </citation>
    <scope>NUCLEOTIDE SEQUENCE</scope>
    <source>
        <strain evidence="21">MP11Mi</strain>
    </source>
</reference>
<evidence type="ECO:0000256" key="9">
    <source>
        <dbReference type="ARBA" id="ARBA00022679"/>
    </source>
</evidence>
<dbReference type="RefSeq" id="WP_420040654.1">
    <property type="nucleotide sequence ID" value="NZ_CP128986.1"/>
</dbReference>
<evidence type="ECO:0000256" key="11">
    <source>
        <dbReference type="ARBA" id="ARBA00022741"/>
    </source>
</evidence>
<evidence type="ECO:0000256" key="4">
    <source>
        <dbReference type="ARBA" id="ARBA00012438"/>
    </source>
</evidence>
<evidence type="ECO:0000256" key="3">
    <source>
        <dbReference type="ARBA" id="ARBA00004496"/>
    </source>
</evidence>
<proteinExistence type="predicted"/>
<evidence type="ECO:0000256" key="14">
    <source>
        <dbReference type="ARBA" id="ARBA00023004"/>
    </source>
</evidence>
<dbReference type="EMBL" id="CP128986">
    <property type="protein sequence ID" value="WOC11334.1"/>
    <property type="molecule type" value="Genomic_DNA"/>
</dbReference>
<evidence type="ECO:0000256" key="13">
    <source>
        <dbReference type="ARBA" id="ARBA00022840"/>
    </source>
</evidence>
<dbReference type="InterPro" id="IPR004358">
    <property type="entry name" value="Sig_transdc_His_kin-like_C"/>
</dbReference>
<dbReference type="GO" id="GO:0000155">
    <property type="term" value="F:phosphorelay sensor kinase activity"/>
    <property type="evidence" value="ECO:0007669"/>
    <property type="project" value="InterPro"/>
</dbReference>
<dbReference type="InterPro" id="IPR005467">
    <property type="entry name" value="His_kinase_dom"/>
</dbReference>
<dbReference type="InterPro" id="IPR003594">
    <property type="entry name" value="HATPase_dom"/>
</dbReference>
<evidence type="ECO:0000256" key="2">
    <source>
        <dbReference type="ARBA" id="ARBA00001966"/>
    </source>
</evidence>
<feature type="transmembrane region" description="Helical" evidence="19">
    <location>
        <begin position="106"/>
        <end position="124"/>
    </location>
</feature>
<evidence type="ECO:0000256" key="6">
    <source>
        <dbReference type="ARBA" id="ARBA00022485"/>
    </source>
</evidence>
<keyword evidence="10" id="KW-0479">Metal-binding</keyword>
<evidence type="ECO:0000256" key="16">
    <source>
        <dbReference type="ARBA" id="ARBA00023014"/>
    </source>
</evidence>
<feature type="transmembrane region" description="Helical" evidence="19">
    <location>
        <begin position="130"/>
        <end position="151"/>
    </location>
</feature>
<comment type="cofactor">
    <cofactor evidence="2">
        <name>[4Fe-4S] cluster</name>
        <dbReference type="ChEBI" id="CHEBI:49883"/>
    </cofactor>
</comment>
<evidence type="ECO:0000256" key="19">
    <source>
        <dbReference type="SAM" id="Phobius"/>
    </source>
</evidence>
<evidence type="ECO:0000256" key="18">
    <source>
        <dbReference type="ARBA" id="ARBA00030800"/>
    </source>
</evidence>
<feature type="transmembrane region" description="Helical" evidence="19">
    <location>
        <begin position="69"/>
        <end position="99"/>
    </location>
</feature>
<keyword evidence="9" id="KW-0808">Transferase</keyword>
<dbReference type="GO" id="GO:0005737">
    <property type="term" value="C:cytoplasm"/>
    <property type="evidence" value="ECO:0007669"/>
    <property type="project" value="UniProtKB-SubCell"/>
</dbReference>
<dbReference type="GO" id="GO:0046983">
    <property type="term" value="F:protein dimerization activity"/>
    <property type="evidence" value="ECO:0007669"/>
    <property type="project" value="InterPro"/>
</dbReference>
<dbReference type="GO" id="GO:0005524">
    <property type="term" value="F:ATP binding"/>
    <property type="evidence" value="ECO:0007669"/>
    <property type="project" value="UniProtKB-KW"/>
</dbReference>
<keyword evidence="11" id="KW-0547">Nucleotide-binding</keyword>
<keyword evidence="7" id="KW-0963">Cytoplasm</keyword>
<dbReference type="SUPFAM" id="SSF55874">
    <property type="entry name" value="ATPase domain of HSP90 chaperone/DNA topoisomerase II/histidine kinase"/>
    <property type="match status" value="1"/>
</dbReference>
<keyword evidence="13" id="KW-0067">ATP-binding</keyword>
<name>A0AA97CUC2_9ACTN</name>
<dbReference type="InterPro" id="IPR036890">
    <property type="entry name" value="HATPase_C_sf"/>
</dbReference>
<keyword evidence="19" id="KW-0812">Transmembrane</keyword>
<feature type="domain" description="Histidine kinase" evidence="20">
    <location>
        <begin position="295"/>
        <end position="390"/>
    </location>
</feature>
<evidence type="ECO:0000313" key="21">
    <source>
        <dbReference type="EMBL" id="WOC11334.1"/>
    </source>
</evidence>
<dbReference type="PIRSF" id="PIRSF037434">
    <property type="entry name" value="STHK_ChrS"/>
    <property type="match status" value="1"/>
</dbReference>
<dbReference type="InterPro" id="IPR050482">
    <property type="entry name" value="Sensor_HK_TwoCompSys"/>
</dbReference>
<dbReference type="EC" id="2.7.13.3" evidence="4"/>
<comment type="catalytic activity">
    <reaction evidence="1">
        <text>ATP + protein L-histidine = ADP + protein N-phospho-L-histidine.</text>
        <dbReference type="EC" id="2.7.13.3"/>
    </reaction>
</comment>
<evidence type="ECO:0000256" key="5">
    <source>
        <dbReference type="ARBA" id="ARBA00017322"/>
    </source>
</evidence>
<feature type="transmembrane region" description="Helical" evidence="19">
    <location>
        <begin position="38"/>
        <end position="57"/>
    </location>
</feature>
<dbReference type="PANTHER" id="PTHR24421:SF10">
    <property type="entry name" value="NITRATE_NITRITE SENSOR PROTEIN NARQ"/>
    <property type="match status" value="1"/>
</dbReference>
<dbReference type="Pfam" id="PF02518">
    <property type="entry name" value="HATPase_c"/>
    <property type="match status" value="1"/>
</dbReference>
<organism evidence="21">
    <name type="scientific">Gordonia sp. MP11Mi</name>
    <dbReference type="NCBI Taxonomy" id="3022769"/>
    <lineage>
        <taxon>Bacteria</taxon>
        <taxon>Bacillati</taxon>
        <taxon>Actinomycetota</taxon>
        <taxon>Actinomycetes</taxon>
        <taxon>Mycobacteriales</taxon>
        <taxon>Gordoniaceae</taxon>
        <taxon>Gordonia</taxon>
    </lineage>
</organism>
<keyword evidence="19" id="KW-0472">Membrane</keyword>
<dbReference type="Pfam" id="PF07730">
    <property type="entry name" value="HisKA_3"/>
    <property type="match status" value="1"/>
</dbReference>
<dbReference type="CDD" id="cd16917">
    <property type="entry name" value="HATPase_UhpB-NarQ-NarX-like"/>
    <property type="match status" value="1"/>
</dbReference>
<dbReference type="Gene3D" id="3.30.565.10">
    <property type="entry name" value="Histidine kinase-like ATPase, C-terminal domain"/>
    <property type="match status" value="1"/>
</dbReference>
<dbReference type="Gene3D" id="1.20.5.1930">
    <property type="match status" value="1"/>
</dbReference>
<dbReference type="AlphaFoldDB" id="A0AA97CUC2"/>
<evidence type="ECO:0000256" key="15">
    <source>
        <dbReference type="ARBA" id="ARBA00023012"/>
    </source>
</evidence>
<evidence type="ECO:0000256" key="17">
    <source>
        <dbReference type="ARBA" id="ARBA00024827"/>
    </source>
</evidence>